<dbReference type="Pfam" id="PF00486">
    <property type="entry name" value="Trans_reg_C"/>
    <property type="match status" value="1"/>
</dbReference>
<organism evidence="12 13">
    <name type="scientific">Methylovorus glucosotrophus (strain SIP3-4)</name>
    <dbReference type="NCBI Taxonomy" id="582744"/>
    <lineage>
        <taxon>Bacteria</taxon>
        <taxon>Pseudomonadati</taxon>
        <taxon>Pseudomonadota</taxon>
        <taxon>Betaproteobacteria</taxon>
        <taxon>Nitrosomonadales</taxon>
        <taxon>Methylophilaceae</taxon>
        <taxon>Methylovorus</taxon>
    </lineage>
</organism>
<evidence type="ECO:0000256" key="6">
    <source>
        <dbReference type="ARBA" id="ARBA00023125"/>
    </source>
</evidence>
<dbReference type="Pfam" id="PF00072">
    <property type="entry name" value="Response_reg"/>
    <property type="match status" value="1"/>
</dbReference>
<feature type="DNA-binding region" description="OmpR/PhoB-type" evidence="9">
    <location>
        <begin position="131"/>
        <end position="230"/>
    </location>
</feature>
<keyword evidence="7" id="KW-0804">Transcription</keyword>
<dbReference type="HOGENOM" id="CLU_000445_30_8_4"/>
<keyword evidence="3 8" id="KW-0597">Phosphoprotein</keyword>
<dbReference type="PANTHER" id="PTHR48111:SF50">
    <property type="entry name" value="KDP OPERON TRANSCRIPTIONAL REGULATORY PROTEIN KDPE"/>
    <property type="match status" value="1"/>
</dbReference>
<protein>
    <submittedName>
        <fullName evidence="12">Two component transcriptional regulator, winged helix family</fullName>
    </submittedName>
</protein>
<dbReference type="Proteomes" id="UP000002743">
    <property type="component" value="Chromosome"/>
</dbReference>
<comment type="subcellular location">
    <subcellularLocation>
        <location evidence="1">Cytoplasm</location>
    </subcellularLocation>
</comment>
<dbReference type="InterPro" id="IPR039420">
    <property type="entry name" value="WalR-like"/>
</dbReference>
<dbReference type="CDD" id="cd17620">
    <property type="entry name" value="REC_OmpR_KdpE-like"/>
    <property type="match status" value="1"/>
</dbReference>
<evidence type="ECO:0000256" key="5">
    <source>
        <dbReference type="ARBA" id="ARBA00023015"/>
    </source>
</evidence>
<dbReference type="GO" id="GO:0000987">
    <property type="term" value="F:cis-regulatory region sequence-specific DNA binding"/>
    <property type="evidence" value="ECO:0007669"/>
    <property type="project" value="UniProtKB-ARBA"/>
</dbReference>
<feature type="domain" description="OmpR/PhoB-type" evidence="11">
    <location>
        <begin position="131"/>
        <end position="230"/>
    </location>
</feature>
<dbReference type="GO" id="GO:0005829">
    <property type="term" value="C:cytosol"/>
    <property type="evidence" value="ECO:0007669"/>
    <property type="project" value="TreeGrafter"/>
</dbReference>
<reference evidence="12 13" key="2">
    <citation type="journal article" date="2011" name="J. Bacteriol.">
        <title>Genomes of three methylotrophs from a single niche uncover genetic and metabolic divergence of Methylophilaceae.</title>
        <authorList>
            <person name="Lapidus A."/>
            <person name="Clum A."/>
            <person name="Labutti K."/>
            <person name="Kaluzhnaya M.G."/>
            <person name="Lim S."/>
            <person name="Beck D.A."/>
            <person name="Glavina Del Rio T."/>
            <person name="Nolan M."/>
            <person name="Mavromatis K."/>
            <person name="Huntemann M."/>
            <person name="Lucas S."/>
            <person name="Lidstrom M.E."/>
            <person name="Ivanova N."/>
            <person name="Chistoserdova L."/>
        </authorList>
    </citation>
    <scope>NUCLEOTIDE SEQUENCE [LARGE SCALE GENOMIC DNA]</scope>
    <source>
        <strain evidence="12 13">SIP3-4</strain>
    </source>
</reference>
<dbReference type="GO" id="GO:0042802">
    <property type="term" value="F:identical protein binding"/>
    <property type="evidence" value="ECO:0007669"/>
    <property type="project" value="UniProtKB-ARBA"/>
</dbReference>
<evidence type="ECO:0000256" key="2">
    <source>
        <dbReference type="ARBA" id="ARBA00022490"/>
    </source>
</evidence>
<accession>C6XCM8</accession>
<dbReference type="AlphaFoldDB" id="C6XCM8"/>
<dbReference type="OrthoDB" id="8544854at2"/>
<dbReference type="STRING" id="582744.Msip34_1056"/>
<keyword evidence="2" id="KW-0963">Cytoplasm</keyword>
<reference evidence="13" key="1">
    <citation type="submission" date="2009-07" db="EMBL/GenBank/DDBJ databases">
        <title>Complete sequence of chromosome of Methylovorus sp. SIP3-4.</title>
        <authorList>
            <person name="Lucas S."/>
            <person name="Copeland A."/>
            <person name="Lapidus A."/>
            <person name="Glavina del Rio T."/>
            <person name="Tice H."/>
            <person name="Bruce D."/>
            <person name="Goodwin L."/>
            <person name="Pitluck S."/>
            <person name="Clum A."/>
            <person name="Larimer F."/>
            <person name="Land M."/>
            <person name="Hauser L."/>
            <person name="Kyrpides N."/>
            <person name="Mikhailova N."/>
            <person name="Kayluzhnaya M."/>
            <person name="Chistoserdova L."/>
        </authorList>
    </citation>
    <scope>NUCLEOTIDE SEQUENCE [LARGE SCALE GENOMIC DNA]</scope>
    <source>
        <strain evidence="13">SIP3-4</strain>
    </source>
</reference>
<name>C6XCM8_METGS</name>
<dbReference type="eggNOG" id="COG0745">
    <property type="taxonomic scope" value="Bacteria"/>
</dbReference>
<evidence type="ECO:0000256" key="8">
    <source>
        <dbReference type="PROSITE-ProRule" id="PRU00169"/>
    </source>
</evidence>
<dbReference type="InterPro" id="IPR036388">
    <property type="entry name" value="WH-like_DNA-bd_sf"/>
</dbReference>
<keyword evidence="5" id="KW-0805">Transcription regulation</keyword>
<dbReference type="Gene3D" id="1.10.10.10">
    <property type="entry name" value="Winged helix-like DNA-binding domain superfamily/Winged helix DNA-binding domain"/>
    <property type="match status" value="1"/>
</dbReference>
<evidence type="ECO:0000259" key="10">
    <source>
        <dbReference type="PROSITE" id="PS50110"/>
    </source>
</evidence>
<feature type="modified residue" description="4-aspartylphosphate" evidence="8">
    <location>
        <position position="55"/>
    </location>
</feature>
<keyword evidence="6 9" id="KW-0238">DNA-binding</keyword>
<dbReference type="SMART" id="SM00448">
    <property type="entry name" value="REC"/>
    <property type="match status" value="1"/>
</dbReference>
<dbReference type="CDD" id="cd00383">
    <property type="entry name" value="trans_reg_C"/>
    <property type="match status" value="1"/>
</dbReference>
<gene>
    <name evidence="12" type="ordered locus">Msip34_1056</name>
</gene>
<dbReference type="GO" id="GO:0000156">
    <property type="term" value="F:phosphorelay response regulator activity"/>
    <property type="evidence" value="ECO:0007669"/>
    <property type="project" value="TreeGrafter"/>
</dbReference>
<dbReference type="Gene3D" id="3.40.50.2300">
    <property type="match status" value="1"/>
</dbReference>
<evidence type="ECO:0000313" key="12">
    <source>
        <dbReference type="EMBL" id="ACT50303.1"/>
    </source>
</evidence>
<dbReference type="EMBL" id="CP001674">
    <property type="protein sequence ID" value="ACT50303.1"/>
    <property type="molecule type" value="Genomic_DNA"/>
</dbReference>
<dbReference type="SUPFAM" id="SSF52172">
    <property type="entry name" value="CheY-like"/>
    <property type="match status" value="1"/>
</dbReference>
<sequence length="233" mass="25772">MSSTATIILIEDEVQIQRFVHAGLEDAGFTVHSTPSGKQGVIDTGTRKPDAIILDLGLPDMDGIDVIRQIRSWSNVPMIVLSARTQEAQKVSALDAGADDYLTKPFGTAELLARIRAQLRRHSQAGNAAQESVFTMGDIRVDLVNRQVHRGDALVSLTPIEFRLLATLIRYAGRVVTQRQLLKEVWGPSHIESGHYVRIYMGHLRHKLEADPAQPRYLLTETGVGYRLLADGD</sequence>
<dbReference type="InterPro" id="IPR001789">
    <property type="entry name" value="Sig_transdc_resp-reg_receiver"/>
</dbReference>
<dbReference type="Gene3D" id="6.10.250.690">
    <property type="match status" value="1"/>
</dbReference>
<evidence type="ECO:0000256" key="7">
    <source>
        <dbReference type="ARBA" id="ARBA00023163"/>
    </source>
</evidence>
<dbReference type="InterPro" id="IPR001867">
    <property type="entry name" value="OmpR/PhoB-type_DNA-bd"/>
</dbReference>
<dbReference type="KEGG" id="mei:Msip34_1056"/>
<evidence type="ECO:0000313" key="13">
    <source>
        <dbReference type="Proteomes" id="UP000002743"/>
    </source>
</evidence>
<dbReference type="InterPro" id="IPR011006">
    <property type="entry name" value="CheY-like_superfamily"/>
</dbReference>
<dbReference type="PROSITE" id="PS51755">
    <property type="entry name" value="OMPR_PHOB"/>
    <property type="match status" value="1"/>
</dbReference>
<dbReference type="FunFam" id="1.10.10.10:FF:000210">
    <property type="entry name" value="Winged-helix transcriptional response regulator KdpE"/>
    <property type="match status" value="1"/>
</dbReference>
<dbReference type="SMART" id="SM00862">
    <property type="entry name" value="Trans_reg_C"/>
    <property type="match status" value="1"/>
</dbReference>
<keyword evidence="4" id="KW-0902">Two-component regulatory system</keyword>
<evidence type="ECO:0000256" key="9">
    <source>
        <dbReference type="PROSITE-ProRule" id="PRU01091"/>
    </source>
</evidence>
<dbReference type="GO" id="GO:0045893">
    <property type="term" value="P:positive regulation of DNA-templated transcription"/>
    <property type="evidence" value="ECO:0007669"/>
    <property type="project" value="UniProtKB-ARBA"/>
</dbReference>
<dbReference type="PANTHER" id="PTHR48111">
    <property type="entry name" value="REGULATOR OF RPOS"/>
    <property type="match status" value="1"/>
</dbReference>
<evidence type="ECO:0000256" key="3">
    <source>
        <dbReference type="ARBA" id="ARBA00022553"/>
    </source>
</evidence>
<dbReference type="RefSeq" id="WP_015829824.1">
    <property type="nucleotide sequence ID" value="NC_012969.1"/>
</dbReference>
<dbReference type="PROSITE" id="PS50110">
    <property type="entry name" value="RESPONSE_REGULATORY"/>
    <property type="match status" value="1"/>
</dbReference>
<keyword evidence="13" id="KW-1185">Reference proteome</keyword>
<dbReference type="FunFam" id="3.40.50.2300:FF:000021">
    <property type="entry name" value="Two-component system response regulator KdpE"/>
    <property type="match status" value="1"/>
</dbReference>
<proteinExistence type="predicted"/>
<evidence type="ECO:0000259" key="11">
    <source>
        <dbReference type="PROSITE" id="PS51755"/>
    </source>
</evidence>
<evidence type="ECO:0000256" key="1">
    <source>
        <dbReference type="ARBA" id="ARBA00004496"/>
    </source>
</evidence>
<evidence type="ECO:0000256" key="4">
    <source>
        <dbReference type="ARBA" id="ARBA00023012"/>
    </source>
</evidence>
<feature type="domain" description="Response regulatory" evidence="10">
    <location>
        <begin position="6"/>
        <end position="119"/>
    </location>
</feature>
<dbReference type="GO" id="GO:0032993">
    <property type="term" value="C:protein-DNA complex"/>
    <property type="evidence" value="ECO:0007669"/>
    <property type="project" value="TreeGrafter"/>
</dbReference>